<comment type="caution">
    <text evidence="5">The sequence shown here is derived from an EMBL/GenBank/DDBJ whole genome shotgun (WGS) entry which is preliminary data.</text>
</comment>
<evidence type="ECO:0000256" key="3">
    <source>
        <dbReference type="ARBA" id="ARBA00022679"/>
    </source>
</evidence>
<dbReference type="EC" id="2.4.-.-" evidence="5"/>
<evidence type="ECO:0000256" key="2">
    <source>
        <dbReference type="ARBA" id="ARBA00022676"/>
    </source>
</evidence>
<evidence type="ECO:0000313" key="5">
    <source>
        <dbReference type="EMBL" id="MFB9558475.1"/>
    </source>
</evidence>
<dbReference type="GO" id="GO:0016757">
    <property type="term" value="F:glycosyltransferase activity"/>
    <property type="evidence" value="ECO:0007669"/>
    <property type="project" value="UniProtKB-KW"/>
</dbReference>
<protein>
    <submittedName>
        <fullName evidence="5">Glycosyltransferase</fullName>
        <ecNumber evidence="5">2.4.-.-</ecNumber>
    </submittedName>
</protein>
<dbReference type="Gene3D" id="3.90.550.10">
    <property type="entry name" value="Spore Coat Polysaccharide Biosynthesis Protein SpsA, Chain A"/>
    <property type="match status" value="1"/>
</dbReference>
<dbReference type="Pfam" id="PF00535">
    <property type="entry name" value="Glycos_transf_2"/>
    <property type="match status" value="1"/>
</dbReference>
<dbReference type="InterPro" id="IPR029044">
    <property type="entry name" value="Nucleotide-diphossugar_trans"/>
</dbReference>
<name>A0ABV5QY62_9ACTN</name>
<dbReference type="PANTHER" id="PTHR43685">
    <property type="entry name" value="GLYCOSYLTRANSFERASE"/>
    <property type="match status" value="1"/>
</dbReference>
<keyword evidence="6" id="KW-1185">Reference proteome</keyword>
<accession>A0ABV5QY62</accession>
<reference evidence="5 6" key="1">
    <citation type="submission" date="2024-09" db="EMBL/GenBank/DDBJ databases">
        <authorList>
            <person name="Sun Q."/>
            <person name="Mori K."/>
        </authorList>
    </citation>
    <scope>NUCLEOTIDE SEQUENCE [LARGE SCALE GENOMIC DNA]</scope>
    <source>
        <strain evidence="5 6">JCM 4414</strain>
    </source>
</reference>
<dbReference type="InterPro" id="IPR001173">
    <property type="entry name" value="Glyco_trans_2-like"/>
</dbReference>
<dbReference type="RefSeq" id="WP_345484557.1">
    <property type="nucleotide sequence ID" value="NZ_BAAAWU010000001.1"/>
</dbReference>
<evidence type="ECO:0000256" key="1">
    <source>
        <dbReference type="ARBA" id="ARBA00006739"/>
    </source>
</evidence>
<dbReference type="PANTHER" id="PTHR43685:SF5">
    <property type="entry name" value="GLYCOSYLTRANSFERASE EPSE-RELATED"/>
    <property type="match status" value="1"/>
</dbReference>
<dbReference type="InterPro" id="IPR050834">
    <property type="entry name" value="Glycosyltransf_2"/>
</dbReference>
<dbReference type="EMBL" id="JBHMCT010000023">
    <property type="protein sequence ID" value="MFB9558475.1"/>
    <property type="molecule type" value="Genomic_DNA"/>
</dbReference>
<keyword evidence="3 5" id="KW-0808">Transferase</keyword>
<comment type="similarity">
    <text evidence="1">Belongs to the glycosyltransferase 2 family.</text>
</comment>
<dbReference type="Proteomes" id="UP001589716">
    <property type="component" value="Unassembled WGS sequence"/>
</dbReference>
<sequence length="293" mass="31599">MPDQADSRLTVVVITHNRRDQLLATLDRLSRLPERPPVIVVDNASADGTPEAVSRHHPDVVVLTPGRNLGAPGRTLGVRRARTPYVAFSDDDSWWEPGSLARAADLLDRHRRVGLIAAGVRAGPGGADDPLNDVLARSPLGHDDGLPGPRVLGYLACAAVARREAYLAAGGYHPLLFIGGEETLLAYDITARGWDVCHCPEVVAVHHPVGGVRPGRPAAQRRNGVVTAWLRRPLPVALRRTGELAADAWSDPEARQALRGVLTRLPAALRDRRPLPAPVEDAARRVDASTRTR</sequence>
<gene>
    <name evidence="5" type="ORF">ACFFTP_30375</name>
</gene>
<evidence type="ECO:0000313" key="6">
    <source>
        <dbReference type="Proteomes" id="UP001589716"/>
    </source>
</evidence>
<evidence type="ECO:0000259" key="4">
    <source>
        <dbReference type="Pfam" id="PF00535"/>
    </source>
</evidence>
<proteinExistence type="inferred from homology"/>
<dbReference type="SUPFAM" id="SSF53448">
    <property type="entry name" value="Nucleotide-diphospho-sugar transferases"/>
    <property type="match status" value="1"/>
</dbReference>
<organism evidence="5 6">
    <name type="scientific">Streptomyces roseoviridis</name>
    <dbReference type="NCBI Taxonomy" id="67361"/>
    <lineage>
        <taxon>Bacteria</taxon>
        <taxon>Bacillati</taxon>
        <taxon>Actinomycetota</taxon>
        <taxon>Actinomycetes</taxon>
        <taxon>Kitasatosporales</taxon>
        <taxon>Streptomycetaceae</taxon>
        <taxon>Streptomyces</taxon>
    </lineage>
</organism>
<feature type="domain" description="Glycosyltransferase 2-like" evidence="4">
    <location>
        <begin position="10"/>
        <end position="166"/>
    </location>
</feature>
<keyword evidence="2 5" id="KW-0328">Glycosyltransferase</keyword>